<evidence type="ECO:0000313" key="3">
    <source>
        <dbReference type="Proteomes" id="UP000295444"/>
    </source>
</evidence>
<keyword evidence="1" id="KW-0812">Transmembrane</keyword>
<dbReference type="EMBL" id="SNXZ01000005">
    <property type="protein sequence ID" value="TDP94813.1"/>
    <property type="molecule type" value="Genomic_DNA"/>
</dbReference>
<keyword evidence="3" id="KW-1185">Reference proteome</keyword>
<protein>
    <submittedName>
        <fullName evidence="2">Uncharacterized protein</fullName>
    </submittedName>
</protein>
<organism evidence="2 3">
    <name type="scientific">Labedaea rhizosphaerae</name>
    <dbReference type="NCBI Taxonomy" id="598644"/>
    <lineage>
        <taxon>Bacteria</taxon>
        <taxon>Bacillati</taxon>
        <taxon>Actinomycetota</taxon>
        <taxon>Actinomycetes</taxon>
        <taxon>Pseudonocardiales</taxon>
        <taxon>Pseudonocardiaceae</taxon>
        <taxon>Labedaea</taxon>
    </lineage>
</organism>
<keyword evidence="1" id="KW-0472">Membrane</keyword>
<sequence>MTIAATAFEVSATTSALGVIGLLSMLVLRVALKVCDAENFDHLPVALAARVRWWDRHHPALLAASACLLAGGVVGLVLD</sequence>
<evidence type="ECO:0000313" key="2">
    <source>
        <dbReference type="EMBL" id="TDP94813.1"/>
    </source>
</evidence>
<gene>
    <name evidence="2" type="ORF">EV186_10545</name>
</gene>
<proteinExistence type="predicted"/>
<dbReference type="Proteomes" id="UP000295444">
    <property type="component" value="Unassembled WGS sequence"/>
</dbReference>
<dbReference type="AlphaFoldDB" id="A0A4R6S643"/>
<feature type="transmembrane region" description="Helical" evidence="1">
    <location>
        <begin position="60"/>
        <end position="78"/>
    </location>
</feature>
<comment type="caution">
    <text evidence="2">The sequence shown here is derived from an EMBL/GenBank/DDBJ whole genome shotgun (WGS) entry which is preliminary data.</text>
</comment>
<reference evidence="2 3" key="1">
    <citation type="submission" date="2019-03" db="EMBL/GenBank/DDBJ databases">
        <title>Genomic Encyclopedia of Type Strains, Phase IV (KMG-IV): sequencing the most valuable type-strain genomes for metagenomic binning, comparative biology and taxonomic classification.</title>
        <authorList>
            <person name="Goeker M."/>
        </authorList>
    </citation>
    <scope>NUCLEOTIDE SEQUENCE [LARGE SCALE GENOMIC DNA]</scope>
    <source>
        <strain evidence="2 3">DSM 45361</strain>
    </source>
</reference>
<dbReference type="RefSeq" id="WP_133852237.1">
    <property type="nucleotide sequence ID" value="NZ_SNXZ01000005.1"/>
</dbReference>
<name>A0A4R6S643_LABRH</name>
<evidence type="ECO:0000256" key="1">
    <source>
        <dbReference type="SAM" id="Phobius"/>
    </source>
</evidence>
<keyword evidence="1" id="KW-1133">Transmembrane helix</keyword>
<feature type="transmembrane region" description="Helical" evidence="1">
    <location>
        <begin position="12"/>
        <end position="32"/>
    </location>
</feature>
<accession>A0A4R6S643</accession>